<feature type="region of interest" description="Disordered" evidence="1">
    <location>
        <begin position="1"/>
        <end position="82"/>
    </location>
</feature>
<feature type="compositionally biased region" description="Polar residues" evidence="1">
    <location>
        <begin position="301"/>
        <end position="314"/>
    </location>
</feature>
<feature type="region of interest" description="Disordered" evidence="1">
    <location>
        <begin position="117"/>
        <end position="175"/>
    </location>
</feature>
<dbReference type="AlphaFoldDB" id="A0A336MK16"/>
<dbReference type="VEuPathDB" id="VectorBase:CSON000949"/>
<gene>
    <name evidence="2" type="primary">CSON000949</name>
</gene>
<feature type="compositionally biased region" description="Low complexity" evidence="1">
    <location>
        <begin position="246"/>
        <end position="258"/>
    </location>
</feature>
<dbReference type="EMBL" id="UFQT01001154">
    <property type="protein sequence ID" value="SSX29183.1"/>
    <property type="molecule type" value="Genomic_DNA"/>
</dbReference>
<feature type="region of interest" description="Disordered" evidence="1">
    <location>
        <begin position="236"/>
        <end position="260"/>
    </location>
</feature>
<reference evidence="2" key="1">
    <citation type="submission" date="2018-07" db="EMBL/GenBank/DDBJ databases">
        <authorList>
            <person name="Quirk P.G."/>
            <person name="Krulwich T.A."/>
        </authorList>
    </citation>
    <scope>NUCLEOTIDE SEQUENCE</scope>
</reference>
<evidence type="ECO:0000256" key="1">
    <source>
        <dbReference type="SAM" id="MobiDB-lite"/>
    </source>
</evidence>
<feature type="compositionally biased region" description="Basic and acidic residues" evidence="1">
    <location>
        <begin position="59"/>
        <end position="69"/>
    </location>
</feature>
<sequence>MACSRSPPASPRAPKIQQQSWDDSDTPPIDLYDPSHHSPPRSPGRVNYYDHPLNSPNIRKYDKVREKQPHCKSPSSPRHFNFPQIDFDYAVDQQQYGTPPKAPPTIHCTYQKSPTNSVKYYDRKKPPHSIVTSPKGSHSLEYGAISPKHNKKFEYYEPCSPDDDDDIAHNDDEDDNSFIEYRHSSIQYKKKKKKHYNKSPNGVFSLDEYHSNCDKRGSLVTESSGASDFSTATTARCSSGAEAEHQQQQQQQQRVSQQNRRRHAINITTNPGYQAIHNSHSTLDRTCSDSVVSSRIRKSTSDLTQASEVQSPVQQPHRRRGSSKDGLAYLASRRGSRESIKSAASNASIFSNDDIGPLAFQASARGQQRRTSNFLELPIPDHARPRVCSLPERPYNPRQSDDLYRLRTFSISKGTVVNCGDSIISRRSRSNTSMNSTTSR</sequence>
<proteinExistence type="predicted"/>
<accession>A0A336MK16</accession>
<feature type="region of interest" description="Disordered" evidence="1">
    <location>
        <begin position="294"/>
        <end position="326"/>
    </location>
</feature>
<feature type="compositionally biased region" description="Acidic residues" evidence="1">
    <location>
        <begin position="160"/>
        <end position="175"/>
    </location>
</feature>
<protein>
    <submittedName>
        <fullName evidence="2">CSON000949 protein</fullName>
    </submittedName>
</protein>
<name>A0A336MK16_CULSO</name>
<evidence type="ECO:0000313" key="2">
    <source>
        <dbReference type="EMBL" id="SSX29183.1"/>
    </source>
</evidence>
<organism evidence="2">
    <name type="scientific">Culicoides sonorensis</name>
    <name type="common">Biting midge</name>
    <dbReference type="NCBI Taxonomy" id="179676"/>
    <lineage>
        <taxon>Eukaryota</taxon>
        <taxon>Metazoa</taxon>
        <taxon>Ecdysozoa</taxon>
        <taxon>Arthropoda</taxon>
        <taxon>Hexapoda</taxon>
        <taxon>Insecta</taxon>
        <taxon>Pterygota</taxon>
        <taxon>Neoptera</taxon>
        <taxon>Endopterygota</taxon>
        <taxon>Diptera</taxon>
        <taxon>Nematocera</taxon>
        <taxon>Chironomoidea</taxon>
        <taxon>Ceratopogonidae</taxon>
        <taxon>Ceratopogoninae</taxon>
        <taxon>Culicoides</taxon>
        <taxon>Monoculicoides</taxon>
    </lineage>
</organism>